<evidence type="ECO:0000256" key="1">
    <source>
        <dbReference type="SAM" id="SignalP"/>
    </source>
</evidence>
<organism evidence="2 3">
    <name type="scientific">Sulfuriferula multivorans</name>
    <dbReference type="NCBI Taxonomy" id="1559896"/>
    <lineage>
        <taxon>Bacteria</taxon>
        <taxon>Pseudomonadati</taxon>
        <taxon>Pseudomonadota</taxon>
        <taxon>Betaproteobacteria</taxon>
        <taxon>Nitrosomonadales</taxon>
        <taxon>Sulfuricellaceae</taxon>
        <taxon>Sulfuriferula</taxon>
    </lineage>
</organism>
<feature type="signal peptide" evidence="1">
    <location>
        <begin position="1"/>
        <end position="22"/>
    </location>
</feature>
<evidence type="ECO:0000313" key="2">
    <source>
        <dbReference type="EMBL" id="NDP46907.1"/>
    </source>
</evidence>
<sequence>MRRLRVFLFMVLSIALPLQGYAHFAAPKPPCPMEQMGVMDRADTDAMHDCCNDAETAAKTGKPCKSAQPCQSAVQFLPFSGLDILSQDLATSVRFPHLADVLFSFDPAATWRPPAQL</sequence>
<evidence type="ECO:0000313" key="3">
    <source>
        <dbReference type="Proteomes" id="UP000483432"/>
    </source>
</evidence>
<gene>
    <name evidence="2" type="ORF">GZ085_00685</name>
</gene>
<name>A0A7C9P6P7_9PROT</name>
<dbReference type="Proteomes" id="UP000483432">
    <property type="component" value="Unassembled WGS sequence"/>
</dbReference>
<proteinExistence type="predicted"/>
<comment type="caution">
    <text evidence="2">The sequence shown here is derived from an EMBL/GenBank/DDBJ whole genome shotgun (WGS) entry which is preliminary data.</text>
</comment>
<dbReference type="AlphaFoldDB" id="A0A7C9P6P7"/>
<accession>A0A7C9P6P7</accession>
<dbReference type="EMBL" id="JAAFGW010000005">
    <property type="protein sequence ID" value="NDP46907.1"/>
    <property type="molecule type" value="Genomic_DNA"/>
</dbReference>
<protein>
    <submittedName>
        <fullName evidence="2">Uncharacterized protein</fullName>
    </submittedName>
</protein>
<reference evidence="2 3" key="1">
    <citation type="submission" date="2019-09" db="EMBL/GenBank/DDBJ databases">
        <title>H2 Metabolism Revealed by Metagenomic Analysis in Subglacial Sediment of East Antarctica.</title>
        <authorList>
            <person name="Yang Z."/>
            <person name="Zhang Y."/>
            <person name="Lv Y."/>
            <person name="Yan W."/>
            <person name="Xiao X."/>
            <person name="Sun B."/>
            <person name="Ma H."/>
        </authorList>
    </citation>
    <scope>NUCLEOTIDE SEQUENCE [LARGE SCALE GENOMIC DNA]</scope>
    <source>
        <strain evidence="2">Bin2_2</strain>
    </source>
</reference>
<keyword evidence="1" id="KW-0732">Signal</keyword>
<feature type="chain" id="PRO_5028976585" evidence="1">
    <location>
        <begin position="23"/>
        <end position="117"/>
    </location>
</feature>